<name>A0A5B2VMR0_9BACT</name>
<gene>
    <name evidence="7" type="ORF">F0L74_25655</name>
</gene>
<keyword evidence="2" id="KW-0805">Transcription regulation</keyword>
<dbReference type="GO" id="GO:0016987">
    <property type="term" value="F:sigma factor activity"/>
    <property type="evidence" value="ECO:0007669"/>
    <property type="project" value="UniProtKB-KW"/>
</dbReference>
<dbReference type="PANTHER" id="PTHR43133:SF46">
    <property type="entry name" value="RNA POLYMERASE SIGMA-70 FACTOR ECF SUBFAMILY"/>
    <property type="match status" value="1"/>
</dbReference>
<keyword evidence="3" id="KW-0731">Sigma factor</keyword>
<dbReference type="EMBL" id="VUOC01000004">
    <property type="protein sequence ID" value="KAA2239582.1"/>
    <property type="molecule type" value="Genomic_DNA"/>
</dbReference>
<evidence type="ECO:0000256" key="3">
    <source>
        <dbReference type="ARBA" id="ARBA00023082"/>
    </source>
</evidence>
<feature type="domain" description="RNA polymerase sigma factor 70 region 4 type 2" evidence="6">
    <location>
        <begin position="117"/>
        <end position="167"/>
    </location>
</feature>
<dbReference type="InterPro" id="IPR013325">
    <property type="entry name" value="RNA_pol_sigma_r2"/>
</dbReference>
<dbReference type="Gene3D" id="1.10.1740.10">
    <property type="match status" value="1"/>
</dbReference>
<protein>
    <submittedName>
        <fullName evidence="7">Sigma-70 family RNA polymerase sigma factor</fullName>
    </submittedName>
</protein>
<comment type="caution">
    <text evidence="7">The sequence shown here is derived from an EMBL/GenBank/DDBJ whole genome shotgun (WGS) entry which is preliminary data.</text>
</comment>
<dbReference type="AlphaFoldDB" id="A0A5B2VMR0"/>
<organism evidence="7 8">
    <name type="scientific">Chitinophaga agrisoli</name>
    <dbReference type="NCBI Taxonomy" id="2607653"/>
    <lineage>
        <taxon>Bacteria</taxon>
        <taxon>Pseudomonadati</taxon>
        <taxon>Bacteroidota</taxon>
        <taxon>Chitinophagia</taxon>
        <taxon>Chitinophagales</taxon>
        <taxon>Chitinophagaceae</taxon>
        <taxon>Chitinophaga</taxon>
    </lineage>
</organism>
<dbReference type="NCBIfam" id="TIGR02937">
    <property type="entry name" value="sigma70-ECF"/>
    <property type="match status" value="1"/>
</dbReference>
<keyword evidence="4" id="KW-0804">Transcription</keyword>
<feature type="domain" description="RNA polymerase sigma-70 region 2" evidence="5">
    <location>
        <begin position="25"/>
        <end position="90"/>
    </location>
</feature>
<dbReference type="GO" id="GO:0003677">
    <property type="term" value="F:DNA binding"/>
    <property type="evidence" value="ECO:0007669"/>
    <property type="project" value="InterPro"/>
</dbReference>
<dbReference type="GO" id="GO:0006352">
    <property type="term" value="P:DNA-templated transcription initiation"/>
    <property type="evidence" value="ECO:0007669"/>
    <property type="project" value="InterPro"/>
</dbReference>
<sequence length="196" mass="22940">MLNNCHEREFILRLRSGDVHAFDSLYHAYHGMVYANIFKLTKDESATKDILQEVFICLWEKRRMISPDKDVSGWLFVVSYNRALTWLRRSLRTADVYAKASEEPVVADNGHHEAQMELLRAAMGQLSPQKRKVFELCKLHGKSYDETARELQLSKHTVKEYLSASLACIREYVRKHPEYHLLYIQLVLTWSACCLF</sequence>
<dbReference type="InterPro" id="IPR014284">
    <property type="entry name" value="RNA_pol_sigma-70_dom"/>
</dbReference>
<dbReference type="SUPFAM" id="SSF88946">
    <property type="entry name" value="Sigma2 domain of RNA polymerase sigma factors"/>
    <property type="match status" value="1"/>
</dbReference>
<dbReference type="InterPro" id="IPR036388">
    <property type="entry name" value="WH-like_DNA-bd_sf"/>
</dbReference>
<evidence type="ECO:0000313" key="8">
    <source>
        <dbReference type="Proteomes" id="UP000324611"/>
    </source>
</evidence>
<dbReference type="Proteomes" id="UP000324611">
    <property type="component" value="Unassembled WGS sequence"/>
</dbReference>
<dbReference type="RefSeq" id="WP_149840761.1">
    <property type="nucleotide sequence ID" value="NZ_VUOC01000004.1"/>
</dbReference>
<dbReference type="InterPro" id="IPR013324">
    <property type="entry name" value="RNA_pol_sigma_r3/r4-like"/>
</dbReference>
<dbReference type="InterPro" id="IPR013249">
    <property type="entry name" value="RNA_pol_sigma70_r4_t2"/>
</dbReference>
<dbReference type="Pfam" id="PF04542">
    <property type="entry name" value="Sigma70_r2"/>
    <property type="match status" value="1"/>
</dbReference>
<dbReference type="InterPro" id="IPR007627">
    <property type="entry name" value="RNA_pol_sigma70_r2"/>
</dbReference>
<comment type="similarity">
    <text evidence="1">Belongs to the sigma-70 factor family. ECF subfamily.</text>
</comment>
<evidence type="ECO:0000256" key="2">
    <source>
        <dbReference type="ARBA" id="ARBA00023015"/>
    </source>
</evidence>
<evidence type="ECO:0000256" key="1">
    <source>
        <dbReference type="ARBA" id="ARBA00010641"/>
    </source>
</evidence>
<dbReference type="PANTHER" id="PTHR43133">
    <property type="entry name" value="RNA POLYMERASE ECF-TYPE SIGMA FACTO"/>
    <property type="match status" value="1"/>
</dbReference>
<reference evidence="7 8" key="1">
    <citation type="submission" date="2019-09" db="EMBL/GenBank/DDBJ databases">
        <title>Chitinophaga ginsengihumi sp. nov., isolated from soil of ginseng rhizosphere.</title>
        <authorList>
            <person name="Lee J."/>
        </authorList>
    </citation>
    <scope>NUCLEOTIDE SEQUENCE [LARGE SCALE GENOMIC DNA]</scope>
    <source>
        <strain evidence="7 8">BN140078</strain>
    </source>
</reference>
<keyword evidence="8" id="KW-1185">Reference proteome</keyword>
<evidence type="ECO:0000313" key="7">
    <source>
        <dbReference type="EMBL" id="KAA2239582.1"/>
    </source>
</evidence>
<dbReference type="Gene3D" id="1.10.10.10">
    <property type="entry name" value="Winged helix-like DNA-binding domain superfamily/Winged helix DNA-binding domain"/>
    <property type="match status" value="1"/>
</dbReference>
<evidence type="ECO:0000259" key="5">
    <source>
        <dbReference type="Pfam" id="PF04542"/>
    </source>
</evidence>
<dbReference type="SUPFAM" id="SSF88659">
    <property type="entry name" value="Sigma3 and sigma4 domains of RNA polymerase sigma factors"/>
    <property type="match status" value="1"/>
</dbReference>
<dbReference type="InterPro" id="IPR039425">
    <property type="entry name" value="RNA_pol_sigma-70-like"/>
</dbReference>
<evidence type="ECO:0000256" key="4">
    <source>
        <dbReference type="ARBA" id="ARBA00023163"/>
    </source>
</evidence>
<proteinExistence type="inferred from homology"/>
<dbReference type="Pfam" id="PF08281">
    <property type="entry name" value="Sigma70_r4_2"/>
    <property type="match status" value="1"/>
</dbReference>
<accession>A0A5B2VMR0</accession>
<evidence type="ECO:0000259" key="6">
    <source>
        <dbReference type="Pfam" id="PF08281"/>
    </source>
</evidence>
<reference evidence="7 8" key="2">
    <citation type="submission" date="2019-09" db="EMBL/GenBank/DDBJ databases">
        <authorList>
            <person name="Jin C."/>
        </authorList>
    </citation>
    <scope>NUCLEOTIDE SEQUENCE [LARGE SCALE GENOMIC DNA]</scope>
    <source>
        <strain evidence="7 8">BN140078</strain>
    </source>
</reference>